<evidence type="ECO:0000313" key="1">
    <source>
        <dbReference type="EMBL" id="RIB00629.1"/>
    </source>
</evidence>
<sequence length="118" mass="14076">MFFTNQIEIIDEVDFESSQIDTIDEFDYESSQIDINEVNYESNQIDIINESESNDPNDYIKVYTHLKLDTYIDWIKNILPNISGAHYIRHTRRDNQEYELNDTYLCHCAGKPRIKTKF</sequence>
<comment type="caution">
    <text evidence="1">The sequence shown here is derived from an EMBL/GenBank/DDBJ whole genome shotgun (WGS) entry which is preliminary data.</text>
</comment>
<keyword evidence="2" id="KW-1185">Reference proteome</keyword>
<accession>A0A397TW87</accession>
<feature type="non-terminal residue" evidence="1">
    <location>
        <position position="118"/>
    </location>
</feature>
<name>A0A397TW87_9GLOM</name>
<protein>
    <submittedName>
        <fullName evidence="1">Uncharacterized protein</fullName>
    </submittedName>
</protein>
<dbReference type="AlphaFoldDB" id="A0A397TW87"/>
<evidence type="ECO:0000313" key="2">
    <source>
        <dbReference type="Proteomes" id="UP000266673"/>
    </source>
</evidence>
<organism evidence="1 2">
    <name type="scientific">Gigaspora rosea</name>
    <dbReference type="NCBI Taxonomy" id="44941"/>
    <lineage>
        <taxon>Eukaryota</taxon>
        <taxon>Fungi</taxon>
        <taxon>Fungi incertae sedis</taxon>
        <taxon>Mucoromycota</taxon>
        <taxon>Glomeromycotina</taxon>
        <taxon>Glomeromycetes</taxon>
        <taxon>Diversisporales</taxon>
        <taxon>Gigasporaceae</taxon>
        <taxon>Gigaspora</taxon>
    </lineage>
</organism>
<dbReference type="EMBL" id="QKWP01003851">
    <property type="protein sequence ID" value="RIB00629.1"/>
    <property type="molecule type" value="Genomic_DNA"/>
</dbReference>
<proteinExistence type="predicted"/>
<dbReference type="Proteomes" id="UP000266673">
    <property type="component" value="Unassembled WGS sequence"/>
</dbReference>
<gene>
    <name evidence="1" type="ORF">C2G38_2233576</name>
</gene>
<reference evidence="1 2" key="1">
    <citation type="submission" date="2018-06" db="EMBL/GenBank/DDBJ databases">
        <title>Comparative genomics reveals the genomic features of Rhizophagus irregularis, R. cerebriforme, R. diaphanum and Gigaspora rosea, and their symbiotic lifestyle signature.</title>
        <authorList>
            <person name="Morin E."/>
            <person name="San Clemente H."/>
            <person name="Chen E.C.H."/>
            <person name="De La Providencia I."/>
            <person name="Hainaut M."/>
            <person name="Kuo A."/>
            <person name="Kohler A."/>
            <person name="Murat C."/>
            <person name="Tang N."/>
            <person name="Roy S."/>
            <person name="Loubradou J."/>
            <person name="Henrissat B."/>
            <person name="Grigoriev I.V."/>
            <person name="Corradi N."/>
            <person name="Roux C."/>
            <person name="Martin F.M."/>
        </authorList>
    </citation>
    <scope>NUCLEOTIDE SEQUENCE [LARGE SCALE GENOMIC DNA]</scope>
    <source>
        <strain evidence="1 2">DAOM 194757</strain>
    </source>
</reference>
<dbReference type="OrthoDB" id="10525395at2759"/>